<reference evidence="1 2" key="1">
    <citation type="journal article" date="2018" name="PLoS Genet.">
        <title>Population sequencing reveals clonal diversity and ancestral inbreeding in the grapevine cultivar Chardonnay.</title>
        <authorList>
            <person name="Roach M.J."/>
            <person name="Johnson D.L."/>
            <person name="Bohlmann J."/>
            <person name="van Vuuren H.J."/>
            <person name="Jones S.J."/>
            <person name="Pretorius I.S."/>
            <person name="Schmidt S.A."/>
            <person name="Borneman A.R."/>
        </authorList>
    </citation>
    <scope>NUCLEOTIDE SEQUENCE [LARGE SCALE GENOMIC DNA]</scope>
    <source>
        <strain evidence="2">cv. Chardonnay</strain>
        <tissue evidence="1">Leaf</tissue>
    </source>
</reference>
<evidence type="ECO:0000313" key="1">
    <source>
        <dbReference type="EMBL" id="RVX05872.1"/>
    </source>
</evidence>
<organism evidence="1 2">
    <name type="scientific">Vitis vinifera</name>
    <name type="common">Grape</name>
    <dbReference type="NCBI Taxonomy" id="29760"/>
    <lineage>
        <taxon>Eukaryota</taxon>
        <taxon>Viridiplantae</taxon>
        <taxon>Streptophyta</taxon>
        <taxon>Embryophyta</taxon>
        <taxon>Tracheophyta</taxon>
        <taxon>Spermatophyta</taxon>
        <taxon>Magnoliopsida</taxon>
        <taxon>eudicotyledons</taxon>
        <taxon>Gunneridae</taxon>
        <taxon>Pentapetalae</taxon>
        <taxon>rosids</taxon>
        <taxon>Vitales</taxon>
        <taxon>Vitaceae</taxon>
        <taxon>Viteae</taxon>
        <taxon>Vitis</taxon>
    </lineage>
</organism>
<dbReference type="Proteomes" id="UP000288805">
    <property type="component" value="Unassembled WGS sequence"/>
</dbReference>
<dbReference type="AlphaFoldDB" id="A0A438JA80"/>
<name>A0A438JA80_VITVI</name>
<evidence type="ECO:0000313" key="2">
    <source>
        <dbReference type="Proteomes" id="UP000288805"/>
    </source>
</evidence>
<protein>
    <submittedName>
        <fullName evidence="1">Uncharacterized protein</fullName>
    </submittedName>
</protein>
<comment type="caution">
    <text evidence="1">The sequence shown here is derived from an EMBL/GenBank/DDBJ whole genome shotgun (WGS) entry which is preliminary data.</text>
</comment>
<proteinExistence type="predicted"/>
<gene>
    <name evidence="1" type="ORF">CK203_023866</name>
</gene>
<dbReference type="EMBL" id="QGNW01000054">
    <property type="protein sequence ID" value="RVX05872.1"/>
    <property type="molecule type" value="Genomic_DNA"/>
</dbReference>
<sequence length="112" mass="12528">MLHGLCCSITYTTQSAKWLHCSTEPVGSTLVEVLFENLHQVITSCRSVVNAFPLSATAWVGKPVLIDAIISLLLIEACLMGSYFDQVFDKSLQCTFQDLRRYIHIHLCLDGH</sequence>
<accession>A0A438JA80</accession>